<evidence type="ECO:0000256" key="1">
    <source>
        <dbReference type="SAM" id="Phobius"/>
    </source>
</evidence>
<keyword evidence="1" id="KW-0812">Transmembrane</keyword>
<organism evidence="2">
    <name type="scientific">Rhizophora mucronata</name>
    <name type="common">Asiatic mangrove</name>
    <dbReference type="NCBI Taxonomy" id="61149"/>
    <lineage>
        <taxon>Eukaryota</taxon>
        <taxon>Viridiplantae</taxon>
        <taxon>Streptophyta</taxon>
        <taxon>Embryophyta</taxon>
        <taxon>Tracheophyta</taxon>
        <taxon>Spermatophyta</taxon>
        <taxon>Magnoliopsida</taxon>
        <taxon>eudicotyledons</taxon>
        <taxon>Gunneridae</taxon>
        <taxon>Pentapetalae</taxon>
        <taxon>rosids</taxon>
        <taxon>fabids</taxon>
        <taxon>Malpighiales</taxon>
        <taxon>Rhizophoraceae</taxon>
        <taxon>Rhizophora</taxon>
    </lineage>
</organism>
<reference evidence="2" key="1">
    <citation type="submission" date="2018-02" db="EMBL/GenBank/DDBJ databases">
        <title>Rhizophora mucronata_Transcriptome.</title>
        <authorList>
            <person name="Meera S.P."/>
            <person name="Sreeshan A."/>
            <person name="Augustine A."/>
        </authorList>
    </citation>
    <scope>NUCLEOTIDE SEQUENCE</scope>
    <source>
        <tissue evidence="2">Leaf</tissue>
    </source>
</reference>
<feature type="transmembrane region" description="Helical" evidence="1">
    <location>
        <begin position="12"/>
        <end position="35"/>
    </location>
</feature>
<protein>
    <submittedName>
        <fullName evidence="2">Uncharacterized protein</fullName>
    </submittedName>
</protein>
<keyword evidence="1" id="KW-0472">Membrane</keyword>
<name>A0A2P2PXY3_RHIMU</name>
<dbReference type="AlphaFoldDB" id="A0A2P2PXY3"/>
<accession>A0A2P2PXY3</accession>
<keyword evidence="1" id="KW-1133">Transmembrane helix</keyword>
<proteinExistence type="predicted"/>
<dbReference type="EMBL" id="GGEC01079117">
    <property type="protein sequence ID" value="MBX59601.1"/>
    <property type="molecule type" value="Transcribed_RNA"/>
</dbReference>
<evidence type="ECO:0000313" key="2">
    <source>
        <dbReference type="EMBL" id="MBX59601.1"/>
    </source>
</evidence>
<sequence length="38" mass="4199">MQIVKRCASKHDASIATLGYLVMLKHVSVVVVVLYGRL</sequence>